<protein>
    <submittedName>
        <fullName evidence="1">Uncharacterized protein</fullName>
    </submittedName>
</protein>
<evidence type="ECO:0000313" key="2">
    <source>
        <dbReference type="Proteomes" id="UP001055439"/>
    </source>
</evidence>
<dbReference type="Proteomes" id="UP001055439">
    <property type="component" value="Chromosome 8"/>
</dbReference>
<name>A0A9E7KS17_9LILI</name>
<dbReference type="AlphaFoldDB" id="A0A9E7KS17"/>
<evidence type="ECO:0000313" key="1">
    <source>
        <dbReference type="EMBL" id="URE31778.1"/>
    </source>
</evidence>
<organism evidence="1 2">
    <name type="scientific">Musa troglodytarum</name>
    <name type="common">fe'i banana</name>
    <dbReference type="NCBI Taxonomy" id="320322"/>
    <lineage>
        <taxon>Eukaryota</taxon>
        <taxon>Viridiplantae</taxon>
        <taxon>Streptophyta</taxon>
        <taxon>Embryophyta</taxon>
        <taxon>Tracheophyta</taxon>
        <taxon>Spermatophyta</taxon>
        <taxon>Magnoliopsida</taxon>
        <taxon>Liliopsida</taxon>
        <taxon>Zingiberales</taxon>
        <taxon>Musaceae</taxon>
        <taxon>Musa</taxon>
    </lineage>
</organism>
<dbReference type="EMBL" id="CP097510">
    <property type="protein sequence ID" value="URE31778.1"/>
    <property type="molecule type" value="Genomic_DNA"/>
</dbReference>
<sequence length="111" mass="12164">MMEDATESFRTEAFEQLVRAGSVTRRMVRSRQEKEEGYGFVHPTFASSMLKANALVLGEAAHKIPTTCRTENISSVGAYPITVVVVSTITSKNSNDGWISIGCGWGFRSSQ</sequence>
<accession>A0A9E7KS17</accession>
<reference evidence="1" key="1">
    <citation type="submission" date="2022-05" db="EMBL/GenBank/DDBJ databases">
        <title>The Musa troglodytarum L. genome provides insights into the mechanism of non-climacteric behaviour and enrichment of carotenoids.</title>
        <authorList>
            <person name="Wang J."/>
        </authorList>
    </citation>
    <scope>NUCLEOTIDE SEQUENCE</scope>
    <source>
        <tissue evidence="1">Leaf</tissue>
    </source>
</reference>
<gene>
    <name evidence="1" type="ORF">MUK42_33086</name>
</gene>
<keyword evidence="2" id="KW-1185">Reference proteome</keyword>
<proteinExistence type="predicted"/>